<reference evidence="1" key="1">
    <citation type="submission" date="2018-02" db="EMBL/GenBank/DDBJ databases">
        <title>Rhizophora mucronata_Transcriptome.</title>
        <authorList>
            <person name="Meera S.P."/>
            <person name="Sreeshan A."/>
            <person name="Augustine A."/>
        </authorList>
    </citation>
    <scope>NUCLEOTIDE SEQUENCE</scope>
    <source>
        <tissue evidence="1">Leaf</tissue>
    </source>
</reference>
<protein>
    <submittedName>
        <fullName evidence="1">Uncharacterized protein</fullName>
    </submittedName>
</protein>
<evidence type="ECO:0000313" key="1">
    <source>
        <dbReference type="EMBL" id="MBX59450.1"/>
    </source>
</evidence>
<organism evidence="1">
    <name type="scientific">Rhizophora mucronata</name>
    <name type="common">Asiatic mangrove</name>
    <dbReference type="NCBI Taxonomy" id="61149"/>
    <lineage>
        <taxon>Eukaryota</taxon>
        <taxon>Viridiplantae</taxon>
        <taxon>Streptophyta</taxon>
        <taxon>Embryophyta</taxon>
        <taxon>Tracheophyta</taxon>
        <taxon>Spermatophyta</taxon>
        <taxon>Magnoliopsida</taxon>
        <taxon>eudicotyledons</taxon>
        <taxon>Gunneridae</taxon>
        <taxon>Pentapetalae</taxon>
        <taxon>rosids</taxon>
        <taxon>fabids</taxon>
        <taxon>Malpighiales</taxon>
        <taxon>Rhizophoraceae</taxon>
        <taxon>Rhizophora</taxon>
    </lineage>
</organism>
<dbReference type="EMBL" id="GGEC01078966">
    <property type="protein sequence ID" value="MBX59450.1"/>
    <property type="molecule type" value="Transcribed_RNA"/>
</dbReference>
<name>A0A2P2PXL9_RHIMU</name>
<proteinExistence type="predicted"/>
<accession>A0A2P2PXL9</accession>
<sequence length="14" mass="1748">MPEFPADLFFLFHH</sequence>